<evidence type="ECO:0000313" key="1">
    <source>
        <dbReference type="EMBL" id="WWM69183.1"/>
    </source>
</evidence>
<name>A0ABZ2FZN1_9SPHN</name>
<proteinExistence type="predicted"/>
<accession>A0ABZ2FZN1</accession>
<keyword evidence="2" id="KW-1185">Reference proteome</keyword>
<evidence type="ECO:0000313" key="2">
    <source>
        <dbReference type="Proteomes" id="UP001382935"/>
    </source>
</evidence>
<reference evidence="1 2" key="1">
    <citation type="submission" date="2024-02" db="EMBL/GenBank/DDBJ databases">
        <title>Full genome sequence of Sphingomonas kaistensis.</title>
        <authorList>
            <person name="Poletto B.L."/>
            <person name="Silva G."/>
            <person name="Galante D."/>
            <person name="Campos K.R."/>
            <person name="Santos M.B.N."/>
            <person name="Sacchi C.T."/>
        </authorList>
    </citation>
    <scope>NUCLEOTIDE SEQUENCE [LARGE SCALE GENOMIC DNA]</scope>
    <source>
        <strain evidence="1 2">MA4R</strain>
    </source>
</reference>
<sequence>MRPLHLLVFVLMSAHCTEGNAQRTPVIAPPATRQLSGLGTPEADSLLARVKDAQRRLAAGEVLTFELLAGSVASSEAARISPREAFLAVPFDKVWKIERVRTDNRLWQPFKLAYAPKGLGQLYWDIEVVLGFNGDIEQVSMTYKVPAPF</sequence>
<dbReference type="RefSeq" id="WP_338501090.1">
    <property type="nucleotide sequence ID" value="NZ_CP145607.1"/>
</dbReference>
<protein>
    <submittedName>
        <fullName evidence="1">Uncharacterized protein</fullName>
    </submittedName>
</protein>
<gene>
    <name evidence="1" type="ORF">V6R86_00310</name>
</gene>
<dbReference type="EMBL" id="CP145607">
    <property type="protein sequence ID" value="WWM69183.1"/>
    <property type="molecule type" value="Genomic_DNA"/>
</dbReference>
<dbReference type="Proteomes" id="UP001382935">
    <property type="component" value="Chromosome"/>
</dbReference>
<organism evidence="1 2">
    <name type="scientific">Sphingomonas kaistensis</name>
    <dbReference type="NCBI Taxonomy" id="298708"/>
    <lineage>
        <taxon>Bacteria</taxon>
        <taxon>Pseudomonadati</taxon>
        <taxon>Pseudomonadota</taxon>
        <taxon>Alphaproteobacteria</taxon>
        <taxon>Sphingomonadales</taxon>
        <taxon>Sphingomonadaceae</taxon>
        <taxon>Sphingomonas</taxon>
    </lineage>
</organism>